<protein>
    <submittedName>
        <fullName evidence="2">Type II toxin-antitoxin system HicB family antitoxin</fullName>
    </submittedName>
</protein>
<dbReference type="Pfam" id="PF24113">
    <property type="entry name" value="DUF7387"/>
    <property type="match status" value="1"/>
</dbReference>
<dbReference type="AlphaFoldDB" id="A0ABD6BUT0"/>
<name>A0ABD6BUT0_9EURY</name>
<dbReference type="InterPro" id="IPR055811">
    <property type="entry name" value="DUF7387"/>
</dbReference>
<dbReference type="Proteomes" id="UP001597139">
    <property type="component" value="Unassembled WGS sequence"/>
</dbReference>
<gene>
    <name evidence="2" type="ORF">ACFSAU_13200</name>
</gene>
<evidence type="ECO:0000313" key="3">
    <source>
        <dbReference type="Proteomes" id="UP001597139"/>
    </source>
</evidence>
<feature type="compositionally biased region" description="Basic and acidic residues" evidence="1">
    <location>
        <begin position="61"/>
        <end position="75"/>
    </location>
</feature>
<proteinExistence type="predicted"/>
<evidence type="ECO:0000313" key="2">
    <source>
        <dbReference type="EMBL" id="MFD1568448.1"/>
    </source>
</evidence>
<feature type="region of interest" description="Disordered" evidence="1">
    <location>
        <begin position="58"/>
        <end position="93"/>
    </location>
</feature>
<accession>A0ABD6BUT0</accession>
<reference evidence="2 3" key="1">
    <citation type="journal article" date="2019" name="Int. J. Syst. Evol. Microbiol.">
        <title>The Global Catalogue of Microorganisms (GCM) 10K type strain sequencing project: providing services to taxonomists for standard genome sequencing and annotation.</title>
        <authorList>
            <consortium name="The Broad Institute Genomics Platform"/>
            <consortium name="The Broad Institute Genome Sequencing Center for Infectious Disease"/>
            <person name="Wu L."/>
            <person name="Ma J."/>
        </authorList>
    </citation>
    <scope>NUCLEOTIDE SEQUENCE [LARGE SCALE GENOMIC DNA]</scope>
    <source>
        <strain evidence="2 3">CGMCC 1.12859</strain>
    </source>
</reference>
<comment type="caution">
    <text evidence="2">The sequence shown here is derived from an EMBL/GenBank/DDBJ whole genome shotgun (WGS) entry which is preliminary data.</text>
</comment>
<evidence type="ECO:0000256" key="1">
    <source>
        <dbReference type="SAM" id="MobiDB-lite"/>
    </source>
</evidence>
<dbReference type="RefSeq" id="WP_267648194.1">
    <property type="nucleotide sequence ID" value="NZ_JANHGR010000003.1"/>
</dbReference>
<organism evidence="2 3">
    <name type="scientific">Halolamina litorea</name>
    <dbReference type="NCBI Taxonomy" id="1515593"/>
    <lineage>
        <taxon>Archaea</taxon>
        <taxon>Methanobacteriati</taxon>
        <taxon>Methanobacteriota</taxon>
        <taxon>Stenosarchaea group</taxon>
        <taxon>Halobacteria</taxon>
        <taxon>Halobacteriales</taxon>
        <taxon>Haloferacaceae</taxon>
    </lineage>
</organism>
<keyword evidence="3" id="KW-1185">Reference proteome</keyword>
<dbReference type="EMBL" id="JBHUCZ010000012">
    <property type="protein sequence ID" value="MFD1568448.1"/>
    <property type="molecule type" value="Genomic_DNA"/>
</dbReference>
<sequence>MSTDTPAHVDDPAAAQTITLTLSEDEEWWVARDEETALSSQGRTRGAALDNLDEAIAGFHGEGHAPTEEELREIGVDPENNESGSIEDSEIFE</sequence>